<protein>
    <submittedName>
        <fullName evidence="1">Transporter</fullName>
    </submittedName>
</protein>
<proteinExistence type="predicted"/>
<gene>
    <name evidence="1" type="ORF">ACFO3U_06270</name>
</gene>
<dbReference type="RefSeq" id="WP_379739335.1">
    <property type="nucleotide sequence ID" value="NZ_JBHSGW010000004.1"/>
</dbReference>
<reference evidence="2" key="1">
    <citation type="journal article" date="2019" name="Int. J. Syst. Evol. Microbiol.">
        <title>The Global Catalogue of Microorganisms (GCM) 10K type strain sequencing project: providing services to taxonomists for standard genome sequencing and annotation.</title>
        <authorList>
            <consortium name="The Broad Institute Genomics Platform"/>
            <consortium name="The Broad Institute Genome Sequencing Center for Infectious Disease"/>
            <person name="Wu L."/>
            <person name="Ma J."/>
        </authorList>
    </citation>
    <scope>NUCLEOTIDE SEQUENCE [LARGE SCALE GENOMIC DNA]</scope>
    <source>
        <strain evidence="2">CCUG 50349</strain>
    </source>
</reference>
<accession>A0ABV9P4I0</accession>
<comment type="caution">
    <text evidence="1">The sequence shown here is derived from an EMBL/GenBank/DDBJ whole genome shotgun (WGS) entry which is preliminary data.</text>
</comment>
<keyword evidence="2" id="KW-1185">Reference proteome</keyword>
<evidence type="ECO:0000313" key="1">
    <source>
        <dbReference type="EMBL" id="MFC4739595.1"/>
    </source>
</evidence>
<sequence>MKKYIFIFFVVFQIGNASENDSLYYPNYFKNLKVHSTLFEEDCDACGCSASGGSMGFASMLNSNFIGIRYFNQSYKSNDGLYSNSPWYDENFNTIQIWARFPVVKNIQISALLPYHFHNRESATGKQEISGIGDATIIGMYTLFQTTKDSANVYHTLQLGGGIKMPLGKFDEANNGSVNPSYQVGTGSWDYLLATEYVIKRKKLGLNTMLNYVIKTENEKNYRFGNQFNYASTLFYMLENSNFSFVPQIGIAGEVYEDNYQLDQKVRGTAGDIFMGKLGFEIGKDKFSFGANAMLPINQNLTGGNVKANHRWSINLNYSL</sequence>
<dbReference type="EMBL" id="JBHSGW010000004">
    <property type="protein sequence ID" value="MFC4739595.1"/>
    <property type="molecule type" value="Genomic_DNA"/>
</dbReference>
<name>A0ABV9P4I0_9FLAO</name>
<dbReference type="Proteomes" id="UP001595885">
    <property type="component" value="Unassembled WGS sequence"/>
</dbReference>
<evidence type="ECO:0000313" key="2">
    <source>
        <dbReference type="Proteomes" id="UP001595885"/>
    </source>
</evidence>
<organism evidence="1 2">
    <name type="scientific">Flavobacterium ponti</name>
    <dbReference type="NCBI Taxonomy" id="665133"/>
    <lineage>
        <taxon>Bacteria</taxon>
        <taxon>Pseudomonadati</taxon>
        <taxon>Bacteroidota</taxon>
        <taxon>Flavobacteriia</taxon>
        <taxon>Flavobacteriales</taxon>
        <taxon>Flavobacteriaceae</taxon>
        <taxon>Flavobacterium</taxon>
    </lineage>
</organism>